<sequence length="139" mass="15841">MKFLITISVLVIIYNSVLANSIYGLSGAEIEGIRNCYGVACPEGTVVCSKLSKSTEDMQFVDTIIKCEDNKDNALNINNQRTVNPFPGTQYSSFSYQGNYRIRLNARPLEMSERRIRKPIYDSNKDPTYYSKNNEVEEF</sequence>
<dbReference type="OrthoDB" id="6712762at2759"/>
<accession>A0A1W4WY45</accession>
<organism evidence="2 3">
    <name type="scientific">Agrilus planipennis</name>
    <name type="common">Emerald ash borer</name>
    <name type="synonym">Agrilus marcopoli</name>
    <dbReference type="NCBI Taxonomy" id="224129"/>
    <lineage>
        <taxon>Eukaryota</taxon>
        <taxon>Metazoa</taxon>
        <taxon>Ecdysozoa</taxon>
        <taxon>Arthropoda</taxon>
        <taxon>Hexapoda</taxon>
        <taxon>Insecta</taxon>
        <taxon>Pterygota</taxon>
        <taxon>Neoptera</taxon>
        <taxon>Endopterygota</taxon>
        <taxon>Coleoptera</taxon>
        <taxon>Polyphaga</taxon>
        <taxon>Elateriformia</taxon>
        <taxon>Buprestoidea</taxon>
        <taxon>Buprestidae</taxon>
        <taxon>Agrilinae</taxon>
        <taxon>Agrilus</taxon>
    </lineage>
</organism>
<protein>
    <submittedName>
        <fullName evidence="3">Uncharacterized protein LOC108737211</fullName>
    </submittedName>
</protein>
<dbReference type="Proteomes" id="UP000192223">
    <property type="component" value="Unplaced"/>
</dbReference>
<feature type="chain" id="PRO_5010699888" evidence="1">
    <location>
        <begin position="20"/>
        <end position="139"/>
    </location>
</feature>
<dbReference type="InParanoid" id="A0A1W4WY45"/>
<proteinExistence type="predicted"/>
<dbReference type="GeneID" id="108737211"/>
<dbReference type="AlphaFoldDB" id="A0A1W4WY45"/>
<gene>
    <name evidence="3" type="primary">LOC108737211</name>
</gene>
<feature type="signal peptide" evidence="1">
    <location>
        <begin position="1"/>
        <end position="19"/>
    </location>
</feature>
<evidence type="ECO:0000313" key="2">
    <source>
        <dbReference type="Proteomes" id="UP000192223"/>
    </source>
</evidence>
<reference evidence="3" key="1">
    <citation type="submission" date="2025-08" db="UniProtKB">
        <authorList>
            <consortium name="RefSeq"/>
        </authorList>
    </citation>
    <scope>IDENTIFICATION</scope>
    <source>
        <tissue evidence="3">Entire body</tissue>
    </source>
</reference>
<evidence type="ECO:0000313" key="3">
    <source>
        <dbReference type="RefSeq" id="XP_018325437.1"/>
    </source>
</evidence>
<dbReference type="RefSeq" id="XP_018325437.1">
    <property type="nucleotide sequence ID" value="XM_018469935.2"/>
</dbReference>
<name>A0A1W4WY45_AGRPL</name>
<keyword evidence="1" id="KW-0732">Signal</keyword>
<evidence type="ECO:0000256" key="1">
    <source>
        <dbReference type="SAM" id="SignalP"/>
    </source>
</evidence>
<dbReference type="KEGG" id="apln:108737211"/>
<keyword evidence="2" id="KW-1185">Reference proteome</keyword>